<dbReference type="Proteomes" id="UP000185911">
    <property type="component" value="Unassembled WGS sequence"/>
</dbReference>
<dbReference type="STRING" id="81479.RA876_07290"/>
<evidence type="ECO:0008006" key="3">
    <source>
        <dbReference type="Google" id="ProtNLM"/>
    </source>
</evidence>
<dbReference type="Pfam" id="PF09493">
    <property type="entry name" value="DUF2389"/>
    <property type="match status" value="1"/>
</dbReference>
<protein>
    <recommendedName>
        <fullName evidence="3">TIGR02450 family Trp-rich protein</fullName>
    </recommendedName>
</protein>
<proteinExistence type="predicted"/>
<evidence type="ECO:0000313" key="1">
    <source>
        <dbReference type="EMBL" id="OLP06404.1"/>
    </source>
</evidence>
<accession>A0A1Q8YEA5</accession>
<name>A0A1Q8YEA5_9BURK</name>
<evidence type="ECO:0000313" key="2">
    <source>
        <dbReference type="Proteomes" id="UP000185911"/>
    </source>
</evidence>
<organism evidence="1 2">
    <name type="scientific">Rhodoferax antarcticus ANT.BR</name>
    <dbReference type="NCBI Taxonomy" id="1111071"/>
    <lineage>
        <taxon>Bacteria</taxon>
        <taxon>Pseudomonadati</taxon>
        <taxon>Pseudomonadota</taxon>
        <taxon>Betaproteobacteria</taxon>
        <taxon>Burkholderiales</taxon>
        <taxon>Comamonadaceae</taxon>
        <taxon>Rhodoferax</taxon>
    </lineage>
</organism>
<dbReference type="EMBL" id="MSYM01000013">
    <property type="protein sequence ID" value="OLP06404.1"/>
    <property type="molecule type" value="Genomic_DNA"/>
</dbReference>
<comment type="caution">
    <text evidence="1">The sequence shown here is derived from an EMBL/GenBank/DDBJ whole genome shotgun (WGS) entry which is preliminary data.</text>
</comment>
<dbReference type="InterPro" id="IPR012663">
    <property type="entry name" value="CHP02450_Tryp"/>
</dbReference>
<sequence length="73" mass="8561">MISLQPKKLLLSKWTAVQPVAKEKHFLVTKVVPPELEGGQVEWIDLEAVHAKSTRRMAWRDLRDTKQWLRGWV</sequence>
<dbReference type="AlphaFoldDB" id="A0A1Q8YEA5"/>
<keyword evidence="2" id="KW-1185">Reference proteome</keyword>
<dbReference type="NCBIfam" id="TIGR02450">
    <property type="entry name" value="TIGR02450 family Trp-rich protein"/>
    <property type="match status" value="1"/>
</dbReference>
<reference evidence="1 2" key="1">
    <citation type="submission" date="2017-01" db="EMBL/GenBank/DDBJ databases">
        <title>Genome sequence of Rhodoferax antarcticus ANT.BR, a psychrophilic purple nonsulfur bacterium from an Antarctic microbial mat.</title>
        <authorList>
            <person name="Baker J."/>
            <person name="Riester C."/>
            <person name="Skinner B."/>
            <person name="Newell A."/>
            <person name="Swingley W."/>
            <person name="Madigan M."/>
            <person name="Jung D."/>
            <person name="Asao M."/>
            <person name="Chen M."/>
            <person name="Loughlin P."/>
            <person name="Pan H."/>
            <person name="Lin S."/>
            <person name="Li N."/>
            <person name="Shaw J."/>
            <person name="Prado M."/>
            <person name="Sherman C."/>
            <person name="Li X."/>
            <person name="Tang J."/>
            <person name="Blankenship R."/>
            <person name="Zhao T."/>
            <person name="Touchman J."/>
            <person name="Sattley M."/>
        </authorList>
    </citation>
    <scope>NUCLEOTIDE SEQUENCE [LARGE SCALE GENOMIC DNA]</scope>
    <source>
        <strain evidence="1 2">ANT.BR</strain>
    </source>
</reference>
<gene>
    <name evidence="1" type="ORF">BLL52_2640</name>
</gene>
<dbReference type="RefSeq" id="WP_075586843.1">
    <property type="nucleotide sequence ID" value="NZ_MSYM01000013.1"/>
</dbReference>